<protein>
    <submittedName>
        <fullName evidence="1">Uncharacterized protein DUF1833</fullName>
    </submittedName>
</protein>
<dbReference type="InterPro" id="IPR014974">
    <property type="entry name" value="DUF1833"/>
</dbReference>
<gene>
    <name evidence="1" type="ORF">EV691_1295</name>
</gene>
<reference evidence="1 2" key="1">
    <citation type="submission" date="2019-03" db="EMBL/GenBank/DDBJ databases">
        <title>Genomic Encyclopedia of Type Strains, Phase IV (KMG-IV): sequencing the most valuable type-strain genomes for metagenomic binning, comparative biology and taxonomic classification.</title>
        <authorList>
            <person name="Goeker M."/>
        </authorList>
    </citation>
    <scope>NUCLEOTIDE SEQUENCE [LARGE SCALE GENOMIC DNA]</scope>
    <source>
        <strain evidence="1 2">DSM 2286</strain>
    </source>
</reference>
<dbReference type="AlphaFoldDB" id="A0A4R1PIL7"/>
<sequence>MTILARVYASGGPEVIIPTIELTCAAWAEPILICAGFEDQVCTTEDARTLAFIAAGIDVALPKKGSSGSQTLTFAIDNVSGEAQAKIDAALEAEERVTLIYRTYLSSDLSAPAEPPLRMTVMGGTITGTQVQIQAGYFDLIGVGWPRDLYTLQFAPGLRYL</sequence>
<dbReference type="Pfam" id="PF08875">
    <property type="entry name" value="DUF1833"/>
    <property type="match status" value="1"/>
</dbReference>
<dbReference type="RefSeq" id="WP_131299085.1">
    <property type="nucleotide sequence ID" value="NZ_JBHLST010000024.1"/>
</dbReference>
<organism evidence="1 2">
    <name type="scientific">Azotobacter chroococcum</name>
    <dbReference type="NCBI Taxonomy" id="353"/>
    <lineage>
        <taxon>Bacteria</taxon>
        <taxon>Pseudomonadati</taxon>
        <taxon>Pseudomonadota</taxon>
        <taxon>Gammaproteobacteria</taxon>
        <taxon>Pseudomonadales</taxon>
        <taxon>Pseudomonadaceae</taxon>
        <taxon>Azotobacter</taxon>
    </lineage>
</organism>
<proteinExistence type="predicted"/>
<name>A0A4R1PIL7_9GAMM</name>
<accession>A0A4R1PIL7</accession>
<dbReference type="EMBL" id="SMMU01000029">
    <property type="protein sequence ID" value="TCL26800.1"/>
    <property type="molecule type" value="Genomic_DNA"/>
</dbReference>
<evidence type="ECO:0000313" key="2">
    <source>
        <dbReference type="Proteomes" id="UP000295169"/>
    </source>
</evidence>
<dbReference type="Proteomes" id="UP000295169">
    <property type="component" value="Unassembled WGS sequence"/>
</dbReference>
<comment type="caution">
    <text evidence="1">The sequence shown here is derived from an EMBL/GenBank/DDBJ whole genome shotgun (WGS) entry which is preliminary data.</text>
</comment>
<evidence type="ECO:0000313" key="1">
    <source>
        <dbReference type="EMBL" id="TCL26800.1"/>
    </source>
</evidence>